<gene>
    <name evidence="2" type="ORF">IGM_00790</name>
</gene>
<keyword evidence="1" id="KW-0175">Coiled coil</keyword>
<name>A0A9W5QZ11_BACCE</name>
<evidence type="ECO:0000256" key="1">
    <source>
        <dbReference type="SAM" id="Coils"/>
    </source>
</evidence>
<evidence type="ECO:0000313" key="3">
    <source>
        <dbReference type="Proteomes" id="UP000014009"/>
    </source>
</evidence>
<evidence type="ECO:0000313" key="2">
    <source>
        <dbReference type="EMBL" id="EOP96235.1"/>
    </source>
</evidence>
<organism evidence="2 3">
    <name type="scientific">Bacillus cereus HuB4-4</name>
    <dbReference type="NCBI Taxonomy" id="1053211"/>
    <lineage>
        <taxon>Bacteria</taxon>
        <taxon>Bacillati</taxon>
        <taxon>Bacillota</taxon>
        <taxon>Bacilli</taxon>
        <taxon>Bacillales</taxon>
        <taxon>Bacillaceae</taxon>
        <taxon>Bacillus</taxon>
        <taxon>Bacillus cereus group</taxon>
    </lineage>
</organism>
<accession>A0A9W5QZ11</accession>
<comment type="caution">
    <text evidence="2">The sequence shown here is derived from an EMBL/GenBank/DDBJ whole genome shotgun (WGS) entry which is preliminary data.</text>
</comment>
<dbReference type="EMBL" id="AHEF01000020">
    <property type="protein sequence ID" value="EOP96235.1"/>
    <property type="molecule type" value="Genomic_DNA"/>
</dbReference>
<dbReference type="AlphaFoldDB" id="A0A9W5QZ11"/>
<proteinExistence type="predicted"/>
<sequence>MESITDIIADFEKKINDLQRDNDGLKETLLTVSASVEELSRRVSMIEEGLATKVDITHIQEVIKQSEVIKKINDSEPVEMNCKVSVNLDGKAIAETTIEHTADSIHVTPNGVYTREDNRKNQF</sequence>
<protein>
    <submittedName>
        <fullName evidence="2">Phage protein</fullName>
    </submittedName>
</protein>
<reference evidence="2 3" key="1">
    <citation type="submission" date="2012-12" db="EMBL/GenBank/DDBJ databases">
        <title>The Genome Sequence of Bacillus cereus HuB4-4.</title>
        <authorList>
            <consortium name="The Broad Institute Genome Sequencing Platform"/>
            <consortium name="The Broad Institute Genome Sequencing Center for Infectious Disease"/>
            <person name="Feldgarden M."/>
            <person name="Van der Auwera G.A."/>
            <person name="Mahillon J."/>
            <person name="Duprez V."/>
            <person name="Timmery S."/>
            <person name="Mattelet C."/>
            <person name="Dierick K."/>
            <person name="Sun M."/>
            <person name="Yu Z."/>
            <person name="Zhu L."/>
            <person name="Hu X."/>
            <person name="Shank E.B."/>
            <person name="Swiecicka I."/>
            <person name="Hansen B.M."/>
            <person name="Andrup L."/>
            <person name="Walker B."/>
            <person name="Young S.K."/>
            <person name="Zeng Q."/>
            <person name="Gargeya S."/>
            <person name="Fitzgerald M."/>
            <person name="Haas B."/>
            <person name="Abouelleil A."/>
            <person name="Alvarado L."/>
            <person name="Arachchi H.M."/>
            <person name="Berlin A.M."/>
            <person name="Chapman S.B."/>
            <person name="Dewar J."/>
            <person name="Goldberg J."/>
            <person name="Griggs A."/>
            <person name="Gujja S."/>
            <person name="Hansen M."/>
            <person name="Howarth C."/>
            <person name="Imamovic A."/>
            <person name="Larimer J."/>
            <person name="McCowan C."/>
            <person name="Murphy C."/>
            <person name="Neiman D."/>
            <person name="Pearson M."/>
            <person name="Priest M."/>
            <person name="Roberts A."/>
            <person name="Saif S."/>
            <person name="Shea T."/>
            <person name="Sisk P."/>
            <person name="Sykes S."/>
            <person name="Wortman J."/>
            <person name="Nusbaum C."/>
            <person name="Birren B."/>
        </authorList>
    </citation>
    <scope>NUCLEOTIDE SEQUENCE [LARGE SCALE GENOMIC DNA]</scope>
    <source>
        <strain evidence="2 3">HuB4-4</strain>
    </source>
</reference>
<feature type="coiled-coil region" evidence="1">
    <location>
        <begin position="1"/>
        <end position="28"/>
    </location>
</feature>
<dbReference type="RefSeq" id="WP_016097751.1">
    <property type="nucleotide sequence ID" value="NZ_KB976537.1"/>
</dbReference>
<dbReference type="Proteomes" id="UP000014009">
    <property type="component" value="Unassembled WGS sequence"/>
</dbReference>